<organism evidence="2 3">
    <name type="scientific">Methanimicrococcus hacksteinii</name>
    <dbReference type="NCBI Taxonomy" id="3028293"/>
    <lineage>
        <taxon>Archaea</taxon>
        <taxon>Methanobacteriati</taxon>
        <taxon>Methanobacteriota</taxon>
        <taxon>Stenosarchaea group</taxon>
        <taxon>Methanomicrobia</taxon>
        <taxon>Methanosarcinales</taxon>
        <taxon>Methanosarcinaceae</taxon>
        <taxon>Methanimicrococcus</taxon>
    </lineage>
</organism>
<dbReference type="RefSeq" id="WP_318786577.1">
    <property type="nucleotide sequence ID" value="NZ_JAWDKC010000033.1"/>
</dbReference>
<keyword evidence="3" id="KW-1185">Reference proteome</keyword>
<proteinExistence type="predicted"/>
<feature type="domain" description="DUF1638" evidence="1">
    <location>
        <begin position="80"/>
        <end position="251"/>
    </location>
</feature>
<comment type="caution">
    <text evidence="2">The sequence shown here is derived from an EMBL/GenBank/DDBJ whole genome shotgun (WGS) entry which is preliminary data.</text>
</comment>
<evidence type="ECO:0000313" key="2">
    <source>
        <dbReference type="EMBL" id="MDV0446138.1"/>
    </source>
</evidence>
<dbReference type="Pfam" id="PF07796">
    <property type="entry name" value="DUF1638"/>
    <property type="match status" value="1"/>
</dbReference>
<evidence type="ECO:0000259" key="1">
    <source>
        <dbReference type="Pfam" id="PF07796"/>
    </source>
</evidence>
<gene>
    <name evidence="2" type="ORF">MmiAt1_17550</name>
</gene>
<dbReference type="EMBL" id="JAWDKC010000033">
    <property type="protein sequence ID" value="MDV0446138.1"/>
    <property type="molecule type" value="Genomic_DNA"/>
</dbReference>
<dbReference type="Proteomes" id="UP001272052">
    <property type="component" value="Unassembled WGS sequence"/>
</dbReference>
<reference evidence="2 3" key="1">
    <citation type="submission" date="2023-06" db="EMBL/GenBank/DDBJ databases">
        <title>Genome sequence of Methanimicrococcus sp. At1.</title>
        <authorList>
            <person name="Protasov E."/>
            <person name="Platt K."/>
            <person name="Poehlein A."/>
            <person name="Daniel R."/>
            <person name="Brune A."/>
        </authorList>
    </citation>
    <scope>NUCLEOTIDE SEQUENCE [LARGE SCALE GENOMIC DNA]</scope>
    <source>
        <strain evidence="2 3">At1</strain>
    </source>
</reference>
<evidence type="ECO:0000313" key="3">
    <source>
        <dbReference type="Proteomes" id="UP001272052"/>
    </source>
</evidence>
<dbReference type="InterPro" id="IPR012437">
    <property type="entry name" value="DUF1638"/>
</dbReference>
<accession>A0ABU3VRV7</accession>
<protein>
    <recommendedName>
        <fullName evidence="1">DUF1638 domain-containing protein</fullName>
    </recommendedName>
</protein>
<name>A0ABU3VRV7_9EURY</name>
<sequence>MPVIGILNCKMLQDEIVYLIQNDSDIQNVTVIENGQHDEFIKKLNQAGLKYSLAGSYDLLPDAAPVQKGNTDISLVVWNMELGLHDVPKILKEEVYENLHRFAPKVNGILLFYGLCGNVLAHVEDDFKDIVPVVILREADGEIVDDCVGATIGGRTPYLNLLKSFHGVGTLILTPMGAATTNEFFSYKKSLRPLSEDEIYQMNKFMFDEANYKRVARLETGLHYTEDADDSLHQFADKYHFEVIDLDGGSQKIFENSYLKLKNIISEVV</sequence>